<dbReference type="KEGG" id="xdi:EZH22_12375"/>
<keyword evidence="3" id="KW-1185">Reference proteome</keyword>
<dbReference type="EMBL" id="CP063362">
    <property type="protein sequence ID" value="QRG08989.1"/>
    <property type="molecule type" value="Genomic_DNA"/>
</dbReference>
<dbReference type="Proteomes" id="UP000596427">
    <property type="component" value="Chromosome"/>
</dbReference>
<gene>
    <name evidence="2" type="ORF">EZH22_12375</name>
</gene>
<sequence>MVGEAPLHGRQGPLAGLRVIEFHSLGPGPFAGMLMADMGADVLRITRAAQGEPEAFDRITSRGRRVVSLDLKRERETALALCGGADVLIEGYRPGVMERLGLGPDAVHARNPGLIYGRMTGWGQEGPLARTAGHDINYIALTGALAAVGRRDAGPVPPLNLVGDYGGGALYLMMGVLAALWERARSGAGQVIDSAMCDGAASLMSMFYDMRAGGTWSLARESNLLDGGAPFYGTYECADGGHIAVGALEPQFWQELCTLAGVDAIDPALRDDPARWPDLRRQLADVFRQRSRAEWCALLELHDTCVSPVLHMDEAPQHPHMTARGTFIEVSGLTQPGPAPRFSRTPSATPSPAEVEPAADALRRWGL</sequence>
<evidence type="ECO:0000313" key="2">
    <source>
        <dbReference type="EMBL" id="QRG08989.1"/>
    </source>
</evidence>
<dbReference type="PANTHER" id="PTHR48228">
    <property type="entry name" value="SUCCINYL-COA--D-CITRAMALATE COA-TRANSFERASE"/>
    <property type="match status" value="1"/>
</dbReference>
<dbReference type="Gene3D" id="3.40.50.10540">
    <property type="entry name" value="Crotonobetainyl-coa:carnitine coa-transferase, domain 1"/>
    <property type="match status" value="1"/>
</dbReference>
<proteinExistence type="predicted"/>
<dbReference type="InterPro" id="IPR050509">
    <property type="entry name" value="CoA-transferase_III"/>
</dbReference>
<dbReference type="Gene3D" id="3.30.60.110">
    <property type="match status" value="1"/>
</dbReference>
<dbReference type="InterPro" id="IPR003673">
    <property type="entry name" value="CoA-Trfase_fam_III"/>
</dbReference>
<accession>A0A974PT91</accession>
<dbReference type="AlphaFoldDB" id="A0A974PT91"/>
<dbReference type="RefSeq" id="WP_203195906.1">
    <property type="nucleotide sequence ID" value="NZ_CP063362.1"/>
</dbReference>
<organism evidence="2 3">
    <name type="scientific">Xanthobacter dioxanivorans</name>
    <dbReference type="NCBI Taxonomy" id="2528964"/>
    <lineage>
        <taxon>Bacteria</taxon>
        <taxon>Pseudomonadati</taxon>
        <taxon>Pseudomonadota</taxon>
        <taxon>Alphaproteobacteria</taxon>
        <taxon>Hyphomicrobiales</taxon>
        <taxon>Xanthobacteraceae</taxon>
        <taxon>Xanthobacter</taxon>
    </lineage>
</organism>
<protein>
    <submittedName>
        <fullName evidence="2">CoA transferase</fullName>
    </submittedName>
</protein>
<dbReference type="InterPro" id="IPR044855">
    <property type="entry name" value="CoA-Trfase_III_dom3_sf"/>
</dbReference>
<dbReference type="Gene3D" id="3.30.1540.10">
    <property type="entry name" value="formyl-coa transferase, domain 3"/>
    <property type="match status" value="1"/>
</dbReference>
<name>A0A974PT91_9HYPH</name>
<evidence type="ECO:0000313" key="3">
    <source>
        <dbReference type="Proteomes" id="UP000596427"/>
    </source>
</evidence>
<feature type="region of interest" description="Disordered" evidence="1">
    <location>
        <begin position="332"/>
        <end position="360"/>
    </location>
</feature>
<reference evidence="2 3" key="1">
    <citation type="submission" date="2020-10" db="EMBL/GenBank/DDBJ databases">
        <title>Degradation of 1,4-Dioxane by Xanthobacter sp. YN2, via a Novel Group-2 Soluble Di-Iron Monooxygenase.</title>
        <authorList>
            <person name="Ma F."/>
            <person name="Wang Y."/>
            <person name="Yang J."/>
            <person name="Guo H."/>
            <person name="Su D."/>
            <person name="Yu L."/>
        </authorList>
    </citation>
    <scope>NUCLEOTIDE SEQUENCE [LARGE SCALE GENOMIC DNA]</scope>
    <source>
        <strain evidence="2 3">YN2</strain>
    </source>
</reference>
<dbReference type="GO" id="GO:0016740">
    <property type="term" value="F:transferase activity"/>
    <property type="evidence" value="ECO:0007669"/>
    <property type="project" value="UniProtKB-KW"/>
</dbReference>
<dbReference type="Pfam" id="PF02515">
    <property type="entry name" value="CoA_transf_3"/>
    <property type="match status" value="1"/>
</dbReference>
<evidence type="ECO:0000256" key="1">
    <source>
        <dbReference type="SAM" id="MobiDB-lite"/>
    </source>
</evidence>
<dbReference type="PANTHER" id="PTHR48228:SF5">
    <property type="entry name" value="ALPHA-METHYLACYL-COA RACEMASE"/>
    <property type="match status" value="1"/>
</dbReference>
<keyword evidence="2" id="KW-0808">Transferase</keyword>
<dbReference type="InterPro" id="IPR023606">
    <property type="entry name" value="CoA-Trfase_III_dom_1_sf"/>
</dbReference>
<dbReference type="SUPFAM" id="SSF89796">
    <property type="entry name" value="CoA-transferase family III (CaiB/BaiF)"/>
    <property type="match status" value="1"/>
</dbReference>